<dbReference type="SUPFAM" id="SSF56059">
    <property type="entry name" value="Glutathione synthetase ATP-binding domain-like"/>
    <property type="match status" value="1"/>
</dbReference>
<dbReference type="Pfam" id="PF00391">
    <property type="entry name" value="PEP-utilizers"/>
    <property type="match status" value="1"/>
</dbReference>
<dbReference type="InterPro" id="IPR008279">
    <property type="entry name" value="PEP-util_enz_mobile_dom"/>
</dbReference>
<dbReference type="InterPro" id="IPR013815">
    <property type="entry name" value="ATP_grasp_subdomain_1"/>
</dbReference>
<organism evidence="4 5">
    <name type="scientific">Caenorhabditis japonica</name>
    <dbReference type="NCBI Taxonomy" id="281687"/>
    <lineage>
        <taxon>Eukaryota</taxon>
        <taxon>Metazoa</taxon>
        <taxon>Ecdysozoa</taxon>
        <taxon>Nematoda</taxon>
        <taxon>Chromadorea</taxon>
        <taxon>Rhabditida</taxon>
        <taxon>Rhabditina</taxon>
        <taxon>Rhabditomorpha</taxon>
        <taxon>Rhabditoidea</taxon>
        <taxon>Rhabditidae</taxon>
        <taxon>Peloderinae</taxon>
        <taxon>Caenorhabditis</taxon>
    </lineage>
</organism>
<feature type="domain" description="Pyruvate phosphate dikinase AMP/ATP-binding" evidence="3">
    <location>
        <begin position="426"/>
        <end position="708"/>
    </location>
</feature>
<comment type="similarity">
    <text evidence="1">Belongs to the PEP-utilizing enzyme family.</text>
</comment>
<dbReference type="GO" id="GO:0005524">
    <property type="term" value="F:ATP binding"/>
    <property type="evidence" value="ECO:0007669"/>
    <property type="project" value="InterPro"/>
</dbReference>
<dbReference type="SUPFAM" id="SSF52009">
    <property type="entry name" value="Phosphohistidine domain"/>
    <property type="match status" value="1"/>
</dbReference>
<dbReference type="PANTHER" id="PTHR43615:SF1">
    <property type="entry name" value="PPDK_N DOMAIN-CONTAINING PROTEIN"/>
    <property type="match status" value="1"/>
</dbReference>
<dbReference type="Pfam" id="PF01326">
    <property type="entry name" value="PPDK_N"/>
    <property type="match status" value="1"/>
</dbReference>
<reference evidence="4" key="2">
    <citation type="submission" date="2022-06" db="UniProtKB">
        <authorList>
            <consortium name="EnsemblMetazoa"/>
        </authorList>
    </citation>
    <scope>IDENTIFICATION</scope>
    <source>
        <strain evidence="4">DF5081</strain>
    </source>
</reference>
<name>A0A8R1DT91_CAEJA</name>
<evidence type="ECO:0000313" key="5">
    <source>
        <dbReference type="Proteomes" id="UP000005237"/>
    </source>
</evidence>
<evidence type="ECO:0000256" key="1">
    <source>
        <dbReference type="ARBA" id="ARBA00007837"/>
    </source>
</evidence>
<sequence>MSGLSQAGRQVARVAVRQASTHSHDSHAVWKEINRLASEGKWDNVNNMPKMFLFGEAKQEATAAYRAINKNPDFFRQSPYGQYLKIVWRLALLFGIIKELTTISGSSDNSFYFIQVIANNGIHTAHVRIFENNTLYSGTFDDQPNPDPCIISCGPLLIELRLPFRKWRINFRGNLEDNERNAHFVSFSGWWRSVSNARLFYSNAPLKAFAEVYEDKPMALMENLAVIERYRKANEFHQMGEYHAEVKIDDGDVVVHRFRGLRHRSPLSLEFDSTHFHTYLTDGNGVSHKIASVDNKNAIRHGVAFRADHTARPITLCNPHSLETDNLLPIEFDVSSGAVSQIEMRKGTQLSHFTFVREDKKVIEVTTFKVNTAVFSGVGFLIRTRETTHNIEKKVMESLPEYCASESEKLKRVVPFEHRACQDKSLTGGKGANLARLQTITDEFHIPPGLVVTTAAFDEHVRTHGEIGETIALLDVNDKNPEYYETIGKRIAKLLVESPISASLSDQIEEWLPSSEFYAVRSSAVGEDGADLSSAGQLESYLDVPFQQITEKLKLCWASNFRNEVLNYRKNYGQQLNPSMAVVIQNMNRNGTAGVMFTANPVKADRGEIVINALRGSGEQIVSGVATPDEIHVNRLNREVTIKKAGEDCCLNDNQIQKLSRVGEYLETVFGKPQDIEFVVRGDTVNVVQSRDITGLDKETAFEMYTEYDSPCATDKEVITNANVGEVLPAPVNAMEAYNLTIMFDKVISCMTVKELNDVVPAHTTIGFNVQHRKIFFNIGEVILRIWELVEKDRIPDIVIAGETLFTPEMFKEAAHKFGKASPIFPLQRMFNMIKLIYFTSNSIKTEIGNIDEEVKRMVPSDETPIENVFERYAEMEKMCCDAIKCHTYMSMFSSFTYILCGMLIRGSDHGPLSDENISDFANVFSNNSRGDVVSADVPNSLKKLTETIRNEGLGDEFLASSNDTDALDVIKKGSKSSAELRKFLEMHGHRGPKELYFDAKTWEEDTDLLVHTIKSMLACPGTSQKTIENEDDVIDKLKCKPRGIRRRILKYFIGQTHRGVAFRESAKNHLVSTVHSLRKTLRLMGKKLYEKGYLPDESLWMHFSVHELKELNVTRSAKLISRAVRRRQIAPKFEGLQFPLVAHGYMNPIKDETLEIDASVGLVLRGTTVCEGKVRGLARVAKTLDEAKETKPGEILITKHTDICWSPFFPIISGIVTEIGGLLSHGAVVAREYGLPSLIAVTNATNHFKTGDLVELNSVNGIISRLDTNLDE</sequence>
<evidence type="ECO:0000259" key="2">
    <source>
        <dbReference type="Pfam" id="PF00391"/>
    </source>
</evidence>
<dbReference type="Gene3D" id="3.50.30.10">
    <property type="entry name" value="Phosphohistidine domain"/>
    <property type="match status" value="1"/>
</dbReference>
<dbReference type="PANTHER" id="PTHR43615">
    <property type="entry name" value="PHOSPHOENOLPYRUVATE SYNTHASE-RELATED"/>
    <property type="match status" value="1"/>
</dbReference>
<dbReference type="Gene3D" id="3.30.470.20">
    <property type="entry name" value="ATP-grasp fold, B domain"/>
    <property type="match status" value="1"/>
</dbReference>
<dbReference type="Proteomes" id="UP000005237">
    <property type="component" value="Unassembled WGS sequence"/>
</dbReference>
<evidence type="ECO:0008006" key="6">
    <source>
        <dbReference type="Google" id="ProtNLM"/>
    </source>
</evidence>
<evidence type="ECO:0000259" key="3">
    <source>
        <dbReference type="Pfam" id="PF01326"/>
    </source>
</evidence>
<dbReference type="InterPro" id="IPR051549">
    <property type="entry name" value="PEP_Utilizing_Enz"/>
</dbReference>
<dbReference type="EnsemblMetazoa" id="CJA10308.1">
    <property type="protein sequence ID" value="CJA10308.1"/>
    <property type="gene ID" value="WBGene00129512"/>
</dbReference>
<dbReference type="AlphaFoldDB" id="A0A8R1DT91"/>
<keyword evidence="5" id="KW-1185">Reference proteome</keyword>
<accession>A0A8R1DT91</accession>
<dbReference type="InterPro" id="IPR002192">
    <property type="entry name" value="PPDK_AMP/ATP-bd"/>
</dbReference>
<dbReference type="InterPro" id="IPR036637">
    <property type="entry name" value="Phosphohistidine_dom_sf"/>
</dbReference>
<dbReference type="GO" id="GO:0016301">
    <property type="term" value="F:kinase activity"/>
    <property type="evidence" value="ECO:0007669"/>
    <property type="project" value="InterPro"/>
</dbReference>
<proteinExistence type="inferred from homology"/>
<evidence type="ECO:0000313" key="4">
    <source>
        <dbReference type="EnsemblMetazoa" id="CJA10308.1"/>
    </source>
</evidence>
<protein>
    <recommendedName>
        <fullName evidence="6">Phosphoenolpyruvate synthase</fullName>
    </recommendedName>
</protein>
<reference evidence="5" key="1">
    <citation type="submission" date="2010-08" db="EMBL/GenBank/DDBJ databases">
        <authorList>
            <consortium name="Caenorhabditis japonica Sequencing Consortium"/>
            <person name="Wilson R.K."/>
        </authorList>
    </citation>
    <scope>NUCLEOTIDE SEQUENCE [LARGE SCALE GENOMIC DNA]</scope>
    <source>
        <strain evidence="5">DF5081</strain>
    </source>
</reference>
<feature type="domain" description="PEP-utilising enzyme mobile" evidence="2">
    <location>
        <begin position="1192"/>
        <end position="1262"/>
    </location>
</feature>
<dbReference type="Gene3D" id="3.30.1490.20">
    <property type="entry name" value="ATP-grasp fold, A domain"/>
    <property type="match status" value="1"/>
</dbReference>